<dbReference type="AlphaFoldDB" id="A0A239NJZ9"/>
<keyword evidence="2" id="KW-0663">Pyridoxal phosphate</keyword>
<keyword evidence="5" id="KW-1185">Reference proteome</keyword>
<gene>
    <name evidence="4" type="ORF">SAMN05421812_109145</name>
</gene>
<proteinExistence type="predicted"/>
<feature type="domain" description="Aminotransferase class V" evidence="3">
    <location>
        <begin position="34"/>
        <end position="413"/>
    </location>
</feature>
<sequence>MFGKREHRKALVITLAALPPQVALPDGHKVPFANLDYAATAPVARAAAEAVEALLPWYGSVHRGAGALSQKTSLEYERARQTIGDFLGCRPGDEVVFTRNTTDAMNLLAHALPPDTLTVTFLGEHHAGLLPWPSVHRLPIPASPESAVASLAEALRAIRARDGAARPVLVAVTAASNVTGEVWPIADLVEQAHRCGARLAVDAAQLAPHRPVDLSSWDADYVAISGHKLYAPFGAGVLAGRADWLDQAPPYLAGGGATRSVDAGAETVTWTDGPARHEAGTPNVFGAVALGAVCAALASSDRADWQDHEARLSARLERRLVGIPGVAVLRSFPAGSDRVGIVSFAVSGEDSGDLATWLSVEHGIGVREGLFCAHPFSRHLLSEAGRRTGRPMPATALRASIGAGTTADDIDRLVAALADRVGTAR</sequence>
<dbReference type="SUPFAM" id="SSF53383">
    <property type="entry name" value="PLP-dependent transferases"/>
    <property type="match status" value="1"/>
</dbReference>
<dbReference type="PANTHER" id="PTHR43586">
    <property type="entry name" value="CYSTEINE DESULFURASE"/>
    <property type="match status" value="1"/>
</dbReference>
<dbReference type="InterPro" id="IPR015424">
    <property type="entry name" value="PyrdxlP-dep_Trfase"/>
</dbReference>
<keyword evidence="4" id="KW-0456">Lyase</keyword>
<dbReference type="GO" id="GO:0016829">
    <property type="term" value="F:lyase activity"/>
    <property type="evidence" value="ECO:0007669"/>
    <property type="project" value="UniProtKB-KW"/>
</dbReference>
<dbReference type="Proteomes" id="UP000198362">
    <property type="component" value="Unassembled WGS sequence"/>
</dbReference>
<dbReference type="PANTHER" id="PTHR43586:SF8">
    <property type="entry name" value="CYSTEINE DESULFURASE 1, CHLOROPLASTIC"/>
    <property type="match status" value="1"/>
</dbReference>
<protein>
    <submittedName>
        <fullName evidence="4">Selenocysteine lyase/Cysteine desulfurase</fullName>
    </submittedName>
</protein>
<dbReference type="InterPro" id="IPR000192">
    <property type="entry name" value="Aminotrans_V_dom"/>
</dbReference>
<evidence type="ECO:0000256" key="1">
    <source>
        <dbReference type="ARBA" id="ARBA00001933"/>
    </source>
</evidence>
<dbReference type="Gene3D" id="3.90.1150.10">
    <property type="entry name" value="Aspartate Aminotransferase, domain 1"/>
    <property type="match status" value="1"/>
</dbReference>
<organism evidence="4 5">
    <name type="scientific">Asanoa hainanensis</name>
    <dbReference type="NCBI Taxonomy" id="560556"/>
    <lineage>
        <taxon>Bacteria</taxon>
        <taxon>Bacillati</taxon>
        <taxon>Actinomycetota</taxon>
        <taxon>Actinomycetes</taxon>
        <taxon>Micromonosporales</taxon>
        <taxon>Micromonosporaceae</taxon>
        <taxon>Asanoa</taxon>
    </lineage>
</organism>
<evidence type="ECO:0000259" key="3">
    <source>
        <dbReference type="Pfam" id="PF00266"/>
    </source>
</evidence>
<dbReference type="InterPro" id="IPR015422">
    <property type="entry name" value="PyrdxlP-dep_Trfase_small"/>
</dbReference>
<evidence type="ECO:0000313" key="4">
    <source>
        <dbReference type="EMBL" id="SNT54922.1"/>
    </source>
</evidence>
<reference evidence="4 5" key="1">
    <citation type="submission" date="2017-06" db="EMBL/GenBank/DDBJ databases">
        <authorList>
            <person name="Kim H.J."/>
            <person name="Triplett B.A."/>
        </authorList>
    </citation>
    <scope>NUCLEOTIDE SEQUENCE [LARGE SCALE GENOMIC DNA]</scope>
    <source>
        <strain evidence="4 5">CGMCC 4.5593</strain>
    </source>
</reference>
<name>A0A239NJZ9_9ACTN</name>
<accession>A0A239NJZ9</accession>
<dbReference type="Pfam" id="PF00266">
    <property type="entry name" value="Aminotran_5"/>
    <property type="match status" value="1"/>
</dbReference>
<evidence type="ECO:0000313" key="5">
    <source>
        <dbReference type="Proteomes" id="UP000198362"/>
    </source>
</evidence>
<dbReference type="EMBL" id="FZPH01000009">
    <property type="protein sequence ID" value="SNT54922.1"/>
    <property type="molecule type" value="Genomic_DNA"/>
</dbReference>
<dbReference type="InterPro" id="IPR015421">
    <property type="entry name" value="PyrdxlP-dep_Trfase_major"/>
</dbReference>
<dbReference type="Gene3D" id="3.40.640.10">
    <property type="entry name" value="Type I PLP-dependent aspartate aminotransferase-like (Major domain)"/>
    <property type="match status" value="1"/>
</dbReference>
<evidence type="ECO:0000256" key="2">
    <source>
        <dbReference type="ARBA" id="ARBA00022898"/>
    </source>
</evidence>
<comment type="cofactor">
    <cofactor evidence="1">
        <name>pyridoxal 5'-phosphate</name>
        <dbReference type="ChEBI" id="CHEBI:597326"/>
    </cofactor>
</comment>